<dbReference type="Proteomes" id="UP000001037">
    <property type="component" value="Chromosome"/>
</dbReference>
<dbReference type="Pfam" id="PF18030">
    <property type="entry name" value="Rimk_N"/>
    <property type="match status" value="1"/>
</dbReference>
<keyword evidence="7" id="KW-0460">Magnesium</keyword>
<dbReference type="Gene3D" id="3.40.50.20">
    <property type="match status" value="1"/>
</dbReference>
<dbReference type="InterPro" id="IPR011761">
    <property type="entry name" value="ATP-grasp"/>
</dbReference>
<protein>
    <submittedName>
        <fullName evidence="12">Alpha-L-glutamate ligase, RimK family</fullName>
    </submittedName>
</protein>
<dbReference type="PROSITE" id="PS50975">
    <property type="entry name" value="ATP_GRASP"/>
    <property type="match status" value="1"/>
</dbReference>
<dbReference type="eggNOG" id="arCOG01589">
    <property type="taxonomic scope" value="Archaea"/>
</dbReference>
<keyword evidence="6 10" id="KW-0067">ATP-binding</keyword>
<gene>
    <name evidence="12" type="ordered locus">Pyrfu_1700</name>
</gene>
<dbReference type="FunCoup" id="G0ECI6">
    <property type="interactions" value="31"/>
</dbReference>
<dbReference type="InterPro" id="IPR004666">
    <property type="entry name" value="Rp_bS6_RimK/Lys_biosynth_LsyX"/>
</dbReference>
<dbReference type="Gene3D" id="3.30.470.20">
    <property type="entry name" value="ATP-grasp fold, B domain"/>
    <property type="match status" value="1"/>
</dbReference>
<dbReference type="SUPFAM" id="SSF56059">
    <property type="entry name" value="Glutathione synthetase ATP-binding domain-like"/>
    <property type="match status" value="1"/>
</dbReference>
<proteinExistence type="predicted"/>
<evidence type="ECO:0000256" key="1">
    <source>
        <dbReference type="ARBA" id="ARBA00001936"/>
    </source>
</evidence>
<dbReference type="Gene3D" id="3.30.1490.20">
    <property type="entry name" value="ATP-grasp fold, A domain"/>
    <property type="match status" value="1"/>
</dbReference>
<dbReference type="OrthoDB" id="33241at2157"/>
<name>G0ECI6_PYRF1</name>
<evidence type="ECO:0000256" key="7">
    <source>
        <dbReference type="ARBA" id="ARBA00022842"/>
    </source>
</evidence>
<dbReference type="GO" id="GO:0006412">
    <property type="term" value="P:translation"/>
    <property type="evidence" value="ECO:0007669"/>
    <property type="project" value="UniProtKB-KW"/>
</dbReference>
<dbReference type="PANTHER" id="PTHR21621:SF0">
    <property type="entry name" value="BETA-CITRYLGLUTAMATE SYNTHASE B-RELATED"/>
    <property type="match status" value="1"/>
</dbReference>
<dbReference type="InterPro" id="IPR041107">
    <property type="entry name" value="Rimk_N"/>
</dbReference>
<dbReference type="GO" id="GO:0005524">
    <property type="term" value="F:ATP binding"/>
    <property type="evidence" value="ECO:0007669"/>
    <property type="project" value="UniProtKB-UniRule"/>
</dbReference>
<evidence type="ECO:0000313" key="12">
    <source>
        <dbReference type="EMBL" id="AEM39556.1"/>
    </source>
</evidence>
<comment type="cofactor">
    <cofactor evidence="1">
        <name>Mn(2+)</name>
        <dbReference type="ChEBI" id="CHEBI:29035"/>
    </cofactor>
</comment>
<evidence type="ECO:0000256" key="3">
    <source>
        <dbReference type="ARBA" id="ARBA00022598"/>
    </source>
</evidence>
<evidence type="ECO:0000256" key="9">
    <source>
        <dbReference type="ARBA" id="ARBA00023211"/>
    </source>
</evidence>
<dbReference type="InParanoid" id="G0ECI6"/>
<accession>G0ECI6</accession>
<evidence type="ECO:0000313" key="13">
    <source>
        <dbReference type="Proteomes" id="UP000001037"/>
    </source>
</evidence>
<dbReference type="NCBIfam" id="TIGR00768">
    <property type="entry name" value="rimK_fam"/>
    <property type="match status" value="1"/>
</dbReference>
<evidence type="ECO:0000256" key="5">
    <source>
        <dbReference type="ARBA" id="ARBA00022741"/>
    </source>
</evidence>
<evidence type="ECO:0000256" key="8">
    <source>
        <dbReference type="ARBA" id="ARBA00022917"/>
    </source>
</evidence>
<dbReference type="AlphaFoldDB" id="G0ECI6"/>
<evidence type="ECO:0000256" key="4">
    <source>
        <dbReference type="ARBA" id="ARBA00022723"/>
    </source>
</evidence>
<dbReference type="InterPro" id="IPR013815">
    <property type="entry name" value="ATP_grasp_subdomain_1"/>
</dbReference>
<keyword evidence="5 10" id="KW-0547">Nucleotide-binding</keyword>
<dbReference type="KEGG" id="pfm:Pyrfu_1700"/>
<dbReference type="GO" id="GO:0046872">
    <property type="term" value="F:metal ion binding"/>
    <property type="evidence" value="ECO:0007669"/>
    <property type="project" value="UniProtKB-KW"/>
</dbReference>
<dbReference type="STRING" id="694429.Pyrfu_1700"/>
<evidence type="ECO:0000259" key="11">
    <source>
        <dbReference type="PROSITE" id="PS50975"/>
    </source>
</evidence>
<dbReference type="GO" id="GO:0016879">
    <property type="term" value="F:ligase activity, forming carbon-nitrogen bonds"/>
    <property type="evidence" value="ECO:0007669"/>
    <property type="project" value="TreeGrafter"/>
</dbReference>
<dbReference type="EMBL" id="CP002838">
    <property type="protein sequence ID" value="AEM39556.1"/>
    <property type="molecule type" value="Genomic_DNA"/>
</dbReference>
<feature type="domain" description="ATP-grasp" evidence="11">
    <location>
        <begin position="108"/>
        <end position="290"/>
    </location>
</feature>
<dbReference type="HOGENOM" id="CLU_054353_2_0_2"/>
<reference evidence="12 13" key="1">
    <citation type="journal article" date="2011" name="Stand. Genomic Sci.">
        <title>Complete genome sequence of the hyperthermophilic chemolithoautotroph Pyrolobus fumarii type strain (1A).</title>
        <authorList>
            <person name="Anderson I."/>
            <person name="Goker M."/>
            <person name="Nolan M."/>
            <person name="Lucas S."/>
            <person name="Hammon N."/>
            <person name="Deshpande S."/>
            <person name="Cheng J.F."/>
            <person name="Tapia R."/>
            <person name="Han C."/>
            <person name="Goodwin L."/>
            <person name="Pitluck S."/>
            <person name="Huntemann M."/>
            <person name="Liolios K."/>
            <person name="Ivanova N."/>
            <person name="Pagani I."/>
            <person name="Mavromatis K."/>
            <person name="Ovchinikova G."/>
            <person name="Pati A."/>
            <person name="Chen A."/>
            <person name="Palaniappan K."/>
            <person name="Land M."/>
            <person name="Hauser L."/>
            <person name="Brambilla E.M."/>
            <person name="Huber H."/>
            <person name="Yasawong M."/>
            <person name="Rohde M."/>
            <person name="Spring S."/>
            <person name="Abt B."/>
            <person name="Sikorski J."/>
            <person name="Wirth R."/>
            <person name="Detter J.C."/>
            <person name="Woyke T."/>
            <person name="Bristow J."/>
            <person name="Eisen J.A."/>
            <person name="Markowitz V."/>
            <person name="Hugenholtz P."/>
            <person name="Kyrpides N.C."/>
            <person name="Klenk H.P."/>
            <person name="Lapidus A."/>
        </authorList>
    </citation>
    <scope>NUCLEOTIDE SEQUENCE [LARGE SCALE GENOMIC DNA]</scope>
    <source>
        <strain evidence="13">DSM 11204 / 1A</strain>
    </source>
</reference>
<dbReference type="Pfam" id="PF08443">
    <property type="entry name" value="RimK"/>
    <property type="match status" value="1"/>
</dbReference>
<organism evidence="12 13">
    <name type="scientific">Pyrolobus fumarii (strain DSM 11204 / 1A)</name>
    <dbReference type="NCBI Taxonomy" id="694429"/>
    <lineage>
        <taxon>Archaea</taxon>
        <taxon>Thermoproteota</taxon>
        <taxon>Thermoprotei</taxon>
        <taxon>Desulfurococcales</taxon>
        <taxon>Pyrodictiaceae</taxon>
        <taxon>Pyrolobus</taxon>
    </lineage>
</organism>
<evidence type="ECO:0000256" key="10">
    <source>
        <dbReference type="PROSITE-ProRule" id="PRU00409"/>
    </source>
</evidence>
<dbReference type="InterPro" id="IPR013651">
    <property type="entry name" value="ATP-grasp_RimK-type"/>
</dbReference>
<comment type="cofactor">
    <cofactor evidence="2">
        <name>Mg(2+)</name>
        <dbReference type="ChEBI" id="CHEBI:18420"/>
    </cofactor>
</comment>
<evidence type="ECO:0000256" key="2">
    <source>
        <dbReference type="ARBA" id="ARBA00001946"/>
    </source>
</evidence>
<keyword evidence="9" id="KW-0464">Manganese</keyword>
<keyword evidence="8" id="KW-0648">Protein biosynthesis</keyword>
<sequence length="299" mass="32611">MKIAVIVSSTRLSWSTRRLIAVLRSRGHHVLLINASDVALVADKGFEARIGPHRLDPDAVIVRSLGMNTSLEQFLSRLTVLAFLEEMGIPVINPWLPTLIARTKMLTTLFLAKAGIPVPPTLLTESLGVTLHYVREWGSVVFKPLTGSLGLGAFKADDIDTAYHVASMFLSFSRPVYMQAFIPKSGNSDKRVFVVGDSVVAAARRVAPPGEWKTNVARGGKVEPTTLDEEEERIAVKAVKALGLYYAGVDIARGTDDKLVVFEVNAMPNWRGLYRATGVDPAEHIARLLEGLAKRGGEE</sequence>
<dbReference type="GO" id="GO:0005737">
    <property type="term" value="C:cytoplasm"/>
    <property type="evidence" value="ECO:0007669"/>
    <property type="project" value="TreeGrafter"/>
</dbReference>
<dbReference type="RefSeq" id="WP_014027233.1">
    <property type="nucleotide sequence ID" value="NC_015931.1"/>
</dbReference>
<evidence type="ECO:0000256" key="6">
    <source>
        <dbReference type="ARBA" id="ARBA00022840"/>
    </source>
</evidence>
<keyword evidence="4" id="KW-0479">Metal-binding</keyword>
<dbReference type="GeneID" id="11138889"/>
<dbReference type="SUPFAM" id="SSF52440">
    <property type="entry name" value="PreATP-grasp domain"/>
    <property type="match status" value="1"/>
</dbReference>
<dbReference type="InterPro" id="IPR016185">
    <property type="entry name" value="PreATP-grasp_dom_sf"/>
</dbReference>
<keyword evidence="3 12" id="KW-0436">Ligase</keyword>
<dbReference type="PANTHER" id="PTHR21621">
    <property type="entry name" value="RIBOSOMAL PROTEIN S6 MODIFICATION PROTEIN"/>
    <property type="match status" value="1"/>
</dbReference>
<keyword evidence="13" id="KW-1185">Reference proteome</keyword>